<proteinExistence type="predicted"/>
<evidence type="ECO:0000256" key="1">
    <source>
        <dbReference type="SAM" id="MobiDB-lite"/>
    </source>
</evidence>
<evidence type="ECO:0000313" key="3">
    <source>
        <dbReference type="Proteomes" id="UP000070133"/>
    </source>
</evidence>
<sequence length="124" mass="13485">MPHPAKAYSESHAITEAPLSERERFAMVEQMQCGRRKSSQTSPSASLVASATAALKRKAAEPNGVEQNNEAKQGDAPSPPSAVEETPLELKAASQLNNKKKNKKKKKLYTPHGYTYHARPGSVE</sequence>
<accession>A0A139HQS8</accession>
<evidence type="ECO:0000313" key="2">
    <source>
        <dbReference type="EMBL" id="KXT04743.1"/>
    </source>
</evidence>
<organism evidence="2 3">
    <name type="scientific">Pseudocercospora eumusae</name>
    <dbReference type="NCBI Taxonomy" id="321146"/>
    <lineage>
        <taxon>Eukaryota</taxon>
        <taxon>Fungi</taxon>
        <taxon>Dikarya</taxon>
        <taxon>Ascomycota</taxon>
        <taxon>Pezizomycotina</taxon>
        <taxon>Dothideomycetes</taxon>
        <taxon>Dothideomycetidae</taxon>
        <taxon>Mycosphaerellales</taxon>
        <taxon>Mycosphaerellaceae</taxon>
        <taxon>Pseudocercospora</taxon>
    </lineage>
</organism>
<name>A0A139HQS8_9PEZI</name>
<gene>
    <name evidence="2" type="ORF">AC578_9690</name>
</gene>
<feature type="region of interest" description="Disordered" evidence="1">
    <location>
        <begin position="1"/>
        <end position="124"/>
    </location>
</feature>
<protein>
    <submittedName>
        <fullName evidence="2">Uncharacterized protein</fullName>
    </submittedName>
</protein>
<feature type="compositionally biased region" description="Low complexity" evidence="1">
    <location>
        <begin position="41"/>
        <end position="54"/>
    </location>
</feature>
<dbReference type="EMBL" id="LFZN01000018">
    <property type="protein sequence ID" value="KXT04743.1"/>
    <property type="molecule type" value="Genomic_DNA"/>
</dbReference>
<keyword evidence="3" id="KW-1185">Reference proteome</keyword>
<comment type="caution">
    <text evidence="2">The sequence shown here is derived from an EMBL/GenBank/DDBJ whole genome shotgun (WGS) entry which is preliminary data.</text>
</comment>
<dbReference type="AlphaFoldDB" id="A0A139HQS8"/>
<reference evidence="2 3" key="1">
    <citation type="submission" date="2015-07" db="EMBL/GenBank/DDBJ databases">
        <title>Comparative genomics of the Sigatoka disease complex on banana suggests a link between parallel evolutionary changes in Pseudocercospora fijiensis and Pseudocercospora eumusae and increased virulence on the banana host.</title>
        <authorList>
            <person name="Chang T.-C."/>
            <person name="Salvucci A."/>
            <person name="Crous P.W."/>
            <person name="Stergiopoulos I."/>
        </authorList>
    </citation>
    <scope>NUCLEOTIDE SEQUENCE [LARGE SCALE GENOMIC DNA]</scope>
    <source>
        <strain evidence="2 3">CBS 114824</strain>
    </source>
</reference>
<dbReference type="Proteomes" id="UP000070133">
    <property type="component" value="Unassembled WGS sequence"/>
</dbReference>
<feature type="compositionally biased region" description="Basic residues" evidence="1">
    <location>
        <begin position="98"/>
        <end position="109"/>
    </location>
</feature>